<sequence>MTSTTTVSDNDANNNSSSSTATANPFQIQAKASRWHKTAVHNSVEQAERNIPQFVFDPDSALVFYWTAVVAMATLYNAWTIALRIAFPEIRQADSSAYLPYVDTLCDLIFLADIVFQLRTAYLQDGIPVFDPSKIRQHYMSQTYFIQDVISVLPSQTICSLLPDFFGCCKYFLCTAGGASLNKLLKFHILYKFYDLAESFTSNPHLIRVLRLFLNLGIIIHWIACSYYLLSEYEGLGSNDWVYTNATDEQHFPRKYIVCLYWSAMTLTTIGDTNTPETDLEYIFTGLIFMIGVFVFATVMGNVGDVISSMNANRQEFQARMDHIQMYLTHKKVPASLQLKIKKWAEYTWTRTKATDESRLLNMLPERLRAEVAVHVHLDSLKKVKIFEQCETGFLCELVLKLRSQVFSPGDYVCRVGETGREMFIINHGKVEVIVNNPSTGKPMVVAVLSEGNYFGEISLLRLDGVQNSSFFNRRTADVRSIGYSELLCLSRRDLMAALVEYPEAKSVLEDQAKKRMKTNLQAQRAFSVDALLRNSHDHSSMDSGIIKDEDRGQEVSEIKAMIEELKNANKVPGRTVWQLIARCEVLQAKLGEKEKEVEDSKHRIRELEQLLFSNHYPKYTEESGKDSEMNTEQLLRPGNKVVKQYSQEEGRRVSEEGCDDPAIDSAKTEAASIPHVKITKPASEADEDELDKNHFFRNNNFIKTSKITNVFERGANNNIHKRNGSNPTPSFTDRGSSGSMPTEGTKETDNDKYIKTFKVLSEKIWDIDPTMDYKFSNETHINHEITLDDDEIMLSTRFKDEFSLMDSSLDLNVHTIPEEPEEEMNENEIASCSSNENNGTSLPMNPRRLSKDSITEGDSVSFYKDENSKTQIPRTCSVDHLSSETTKQGQLLTPEGSSDSQGMKRLHSAPGALLQMDTLRSGEAIDFLRMASMSSGFSYSDDTSSRKNSWTWGSEGDTDDDYASS</sequence>
<keyword evidence="5 18" id="KW-0812">Transmembrane</keyword>
<evidence type="ECO:0000256" key="18">
    <source>
        <dbReference type="SAM" id="Phobius"/>
    </source>
</evidence>
<evidence type="ECO:0000313" key="20">
    <source>
        <dbReference type="EMBL" id="CAL1276937.1"/>
    </source>
</evidence>
<dbReference type="InterPro" id="IPR014710">
    <property type="entry name" value="RmlC-like_jellyroll"/>
</dbReference>
<comment type="catalytic activity">
    <reaction evidence="15">
        <text>Na(+)(in) = Na(+)(out)</text>
        <dbReference type="Rhea" id="RHEA:34963"/>
        <dbReference type="ChEBI" id="CHEBI:29101"/>
    </reaction>
</comment>
<dbReference type="Proteomes" id="UP001497382">
    <property type="component" value="Unassembled WGS sequence"/>
</dbReference>
<keyword evidence="7 18" id="KW-1133">Transmembrane helix</keyword>
<dbReference type="SUPFAM" id="SSF81324">
    <property type="entry name" value="Voltage-gated potassium channels"/>
    <property type="match status" value="1"/>
</dbReference>
<evidence type="ECO:0000256" key="16">
    <source>
        <dbReference type="SAM" id="Coils"/>
    </source>
</evidence>
<keyword evidence="10 18" id="KW-0472">Membrane</keyword>
<evidence type="ECO:0000256" key="17">
    <source>
        <dbReference type="SAM" id="MobiDB-lite"/>
    </source>
</evidence>
<proteinExistence type="predicted"/>
<dbReference type="GO" id="GO:0005886">
    <property type="term" value="C:plasma membrane"/>
    <property type="evidence" value="ECO:0007669"/>
    <property type="project" value="UniProtKB-ARBA"/>
</dbReference>
<gene>
    <name evidence="20" type="ORF">LARSCL_LOCUS8922</name>
</gene>
<comment type="catalytic activity">
    <reaction evidence="14">
        <text>K(+)(in) = K(+)(out)</text>
        <dbReference type="Rhea" id="RHEA:29463"/>
        <dbReference type="ChEBI" id="CHEBI:29103"/>
    </reaction>
</comment>
<feature type="region of interest" description="Disordered" evidence="17">
    <location>
        <begin position="717"/>
        <end position="749"/>
    </location>
</feature>
<dbReference type="PANTHER" id="PTHR45638:SF13">
    <property type="entry name" value="CYCLIC NUCLEOTIDE-BINDING DOMAIN-CONTAINING PROTEIN"/>
    <property type="match status" value="1"/>
</dbReference>
<dbReference type="PROSITE" id="PS00888">
    <property type="entry name" value="CNMP_BINDING_1"/>
    <property type="match status" value="1"/>
</dbReference>
<organism evidence="20 21">
    <name type="scientific">Larinioides sclopetarius</name>
    <dbReference type="NCBI Taxonomy" id="280406"/>
    <lineage>
        <taxon>Eukaryota</taxon>
        <taxon>Metazoa</taxon>
        <taxon>Ecdysozoa</taxon>
        <taxon>Arthropoda</taxon>
        <taxon>Chelicerata</taxon>
        <taxon>Arachnida</taxon>
        <taxon>Araneae</taxon>
        <taxon>Araneomorphae</taxon>
        <taxon>Entelegynae</taxon>
        <taxon>Araneoidea</taxon>
        <taxon>Araneidae</taxon>
        <taxon>Larinioides</taxon>
    </lineage>
</organism>
<keyword evidence="3" id="KW-0140">cGMP</keyword>
<evidence type="ECO:0000256" key="2">
    <source>
        <dbReference type="ARBA" id="ARBA00022448"/>
    </source>
</evidence>
<dbReference type="FunFam" id="2.60.120.10:FF:000020">
    <property type="entry name" value="Cyclic nucleotide-gated channel beta 3"/>
    <property type="match status" value="1"/>
</dbReference>
<keyword evidence="4" id="KW-0716">Sensory transduction</keyword>
<dbReference type="CDD" id="cd00038">
    <property type="entry name" value="CAP_ED"/>
    <property type="match status" value="1"/>
</dbReference>
<evidence type="ECO:0000256" key="1">
    <source>
        <dbReference type="ARBA" id="ARBA00004141"/>
    </source>
</evidence>
<dbReference type="InterPro" id="IPR003938">
    <property type="entry name" value="K_chnl_volt-dep_EAG/ELK/ERG"/>
</dbReference>
<comment type="subcellular location">
    <subcellularLocation>
        <location evidence="1">Membrane</location>
        <topology evidence="1">Multi-pass membrane protein</topology>
    </subcellularLocation>
</comment>
<dbReference type="GO" id="GO:0044877">
    <property type="term" value="F:protein-containing complex binding"/>
    <property type="evidence" value="ECO:0007669"/>
    <property type="project" value="TreeGrafter"/>
</dbReference>
<evidence type="ECO:0000259" key="19">
    <source>
        <dbReference type="PROSITE" id="PS50042"/>
    </source>
</evidence>
<dbReference type="GO" id="GO:0005221">
    <property type="term" value="F:intracellularly cyclic nucleotide-activated monoatomic cation channel activity"/>
    <property type="evidence" value="ECO:0007669"/>
    <property type="project" value="InterPro"/>
</dbReference>
<dbReference type="SMART" id="SM00100">
    <property type="entry name" value="cNMP"/>
    <property type="match status" value="1"/>
</dbReference>
<dbReference type="PANTHER" id="PTHR45638">
    <property type="entry name" value="CYCLIC NUCLEOTIDE-GATED CATION CHANNEL SUBUNIT A"/>
    <property type="match status" value="1"/>
</dbReference>
<dbReference type="InterPro" id="IPR018490">
    <property type="entry name" value="cNMP-bd_dom_sf"/>
</dbReference>
<dbReference type="Gene3D" id="1.10.287.630">
    <property type="entry name" value="Helix hairpin bin"/>
    <property type="match status" value="1"/>
</dbReference>
<keyword evidence="6" id="KW-0547">Nucleotide-binding</keyword>
<dbReference type="EMBL" id="CAXIEN010000097">
    <property type="protein sequence ID" value="CAL1276937.1"/>
    <property type="molecule type" value="Genomic_DNA"/>
</dbReference>
<dbReference type="PROSITE" id="PS50042">
    <property type="entry name" value="CNMP_BINDING_3"/>
    <property type="match status" value="1"/>
</dbReference>
<feature type="region of interest" description="Disordered" evidence="17">
    <location>
        <begin position="1"/>
        <end position="22"/>
    </location>
</feature>
<dbReference type="Gene3D" id="1.10.287.70">
    <property type="match status" value="1"/>
</dbReference>
<evidence type="ECO:0000256" key="8">
    <source>
        <dbReference type="ARBA" id="ARBA00022992"/>
    </source>
</evidence>
<evidence type="ECO:0000256" key="10">
    <source>
        <dbReference type="ARBA" id="ARBA00023136"/>
    </source>
</evidence>
<dbReference type="FunFam" id="1.10.287.630:FF:000001">
    <property type="entry name" value="Cyclic nucleotide-gated channel alpha 3"/>
    <property type="match status" value="1"/>
</dbReference>
<evidence type="ECO:0000256" key="15">
    <source>
        <dbReference type="ARBA" id="ARBA00036239"/>
    </source>
</evidence>
<keyword evidence="13" id="KW-0844">Vision</keyword>
<name>A0AAV1ZYW2_9ARAC</name>
<accession>A0AAV1ZYW2</accession>
<evidence type="ECO:0000256" key="12">
    <source>
        <dbReference type="ARBA" id="ARBA00023303"/>
    </source>
</evidence>
<protein>
    <recommendedName>
        <fullName evidence="19">Cyclic nucleotide-binding domain-containing protein</fullName>
    </recommendedName>
</protein>
<dbReference type="PRINTS" id="PR01463">
    <property type="entry name" value="EAGCHANLFMLY"/>
</dbReference>
<evidence type="ECO:0000256" key="11">
    <source>
        <dbReference type="ARBA" id="ARBA00023286"/>
    </source>
</evidence>
<evidence type="ECO:0000256" key="9">
    <source>
        <dbReference type="ARBA" id="ARBA00023065"/>
    </source>
</evidence>
<dbReference type="GO" id="GO:0030553">
    <property type="term" value="F:cGMP binding"/>
    <property type="evidence" value="ECO:0007669"/>
    <property type="project" value="UniProtKB-KW"/>
</dbReference>
<evidence type="ECO:0000313" key="21">
    <source>
        <dbReference type="Proteomes" id="UP001497382"/>
    </source>
</evidence>
<evidence type="ECO:0000256" key="14">
    <source>
        <dbReference type="ARBA" id="ARBA00034430"/>
    </source>
</evidence>
<evidence type="ECO:0000256" key="4">
    <source>
        <dbReference type="ARBA" id="ARBA00022606"/>
    </source>
</evidence>
<dbReference type="AlphaFoldDB" id="A0AAV1ZYW2"/>
<dbReference type="Gene3D" id="2.60.120.10">
    <property type="entry name" value="Jelly Rolls"/>
    <property type="match status" value="1"/>
</dbReference>
<dbReference type="Pfam" id="PF00520">
    <property type="entry name" value="Ion_trans"/>
    <property type="match status" value="1"/>
</dbReference>
<feature type="compositionally biased region" description="Polar residues" evidence="17">
    <location>
        <begin position="725"/>
        <end position="743"/>
    </location>
</feature>
<keyword evidence="9" id="KW-0406">Ion transport</keyword>
<feature type="compositionally biased region" description="Polar residues" evidence="17">
    <location>
        <begin position="884"/>
        <end position="902"/>
    </location>
</feature>
<keyword evidence="12" id="KW-0407">Ion channel</keyword>
<dbReference type="Pfam" id="PF00027">
    <property type="entry name" value="cNMP_binding"/>
    <property type="match status" value="1"/>
</dbReference>
<evidence type="ECO:0000256" key="3">
    <source>
        <dbReference type="ARBA" id="ARBA00022535"/>
    </source>
</evidence>
<dbReference type="InterPro" id="IPR005821">
    <property type="entry name" value="Ion_trans_dom"/>
</dbReference>
<dbReference type="GO" id="GO:0007601">
    <property type="term" value="P:visual perception"/>
    <property type="evidence" value="ECO:0007669"/>
    <property type="project" value="UniProtKB-KW"/>
</dbReference>
<feature type="transmembrane region" description="Helical" evidence="18">
    <location>
        <begin position="282"/>
        <end position="304"/>
    </location>
</feature>
<feature type="region of interest" description="Disordered" evidence="17">
    <location>
        <begin position="938"/>
        <end position="966"/>
    </location>
</feature>
<dbReference type="InterPro" id="IPR050866">
    <property type="entry name" value="CNG_cation_channel"/>
</dbReference>
<evidence type="ECO:0000256" key="13">
    <source>
        <dbReference type="ARBA" id="ARBA00023305"/>
    </source>
</evidence>
<keyword evidence="11" id="KW-1071">Ligand-gated ion channel</keyword>
<dbReference type="InterPro" id="IPR000595">
    <property type="entry name" value="cNMP-bd_dom"/>
</dbReference>
<feature type="domain" description="Cyclic nucleotide-binding" evidence="19">
    <location>
        <begin position="386"/>
        <end position="516"/>
    </location>
</feature>
<feature type="coiled-coil region" evidence="16">
    <location>
        <begin position="584"/>
        <end position="611"/>
    </location>
</feature>
<keyword evidence="21" id="KW-1185">Reference proteome</keyword>
<keyword evidence="16" id="KW-0175">Coiled coil</keyword>
<dbReference type="InterPro" id="IPR018488">
    <property type="entry name" value="cNMP-bd_CS"/>
</dbReference>
<dbReference type="GO" id="GO:0005249">
    <property type="term" value="F:voltage-gated potassium channel activity"/>
    <property type="evidence" value="ECO:0007669"/>
    <property type="project" value="InterPro"/>
</dbReference>
<feature type="region of interest" description="Disordered" evidence="17">
    <location>
        <begin position="832"/>
        <end position="906"/>
    </location>
</feature>
<feature type="transmembrane region" description="Helical" evidence="18">
    <location>
        <begin position="63"/>
        <end position="87"/>
    </location>
</feature>
<comment type="caution">
    <text evidence="20">The sequence shown here is derived from an EMBL/GenBank/DDBJ whole genome shotgun (WGS) entry which is preliminary data.</text>
</comment>
<feature type="compositionally biased region" description="Polar residues" evidence="17">
    <location>
        <begin position="832"/>
        <end position="844"/>
    </location>
</feature>
<evidence type="ECO:0000256" key="7">
    <source>
        <dbReference type="ARBA" id="ARBA00022989"/>
    </source>
</evidence>
<evidence type="ECO:0000256" key="5">
    <source>
        <dbReference type="ARBA" id="ARBA00022692"/>
    </source>
</evidence>
<keyword evidence="2" id="KW-0813">Transport</keyword>
<reference evidence="20 21" key="1">
    <citation type="submission" date="2024-04" db="EMBL/GenBank/DDBJ databases">
        <authorList>
            <person name="Rising A."/>
            <person name="Reimegard J."/>
            <person name="Sonavane S."/>
            <person name="Akerstrom W."/>
            <person name="Nylinder S."/>
            <person name="Hedman E."/>
            <person name="Kallberg Y."/>
        </authorList>
    </citation>
    <scope>NUCLEOTIDE SEQUENCE [LARGE SCALE GENOMIC DNA]</scope>
</reference>
<dbReference type="SUPFAM" id="SSF51206">
    <property type="entry name" value="cAMP-binding domain-like"/>
    <property type="match status" value="1"/>
</dbReference>
<feature type="compositionally biased region" description="Acidic residues" evidence="17">
    <location>
        <begin position="957"/>
        <end position="966"/>
    </location>
</feature>
<dbReference type="FunFam" id="1.10.287.70:FF:000072">
    <property type="entry name" value="Cyclic nucleotide gated channel beta 3"/>
    <property type="match status" value="1"/>
</dbReference>
<evidence type="ECO:0000256" key="6">
    <source>
        <dbReference type="ARBA" id="ARBA00022741"/>
    </source>
</evidence>
<keyword evidence="8" id="KW-0142">cGMP-binding</keyword>